<proteinExistence type="predicted"/>
<evidence type="ECO:0008006" key="3">
    <source>
        <dbReference type="Google" id="ProtNLM"/>
    </source>
</evidence>
<dbReference type="AlphaFoldDB" id="A0A4Q7V2B1"/>
<dbReference type="EMBL" id="SHKL01000001">
    <property type="protein sequence ID" value="RZT87501.1"/>
    <property type="molecule type" value="Genomic_DNA"/>
</dbReference>
<evidence type="ECO:0000313" key="2">
    <source>
        <dbReference type="Proteomes" id="UP000291591"/>
    </source>
</evidence>
<dbReference type="Proteomes" id="UP000291591">
    <property type="component" value="Unassembled WGS sequence"/>
</dbReference>
<protein>
    <recommendedName>
        <fullName evidence="3">Helix-turn-helix protein</fullName>
    </recommendedName>
</protein>
<sequence length="280" mass="31068">MPHDTQDTHTPDSIRWGRRSHTFVPMPEWILLGGLTPQAVTLYSLLLAHVNRKEGDGLAWPGLRTLAGMMGFRRHQSVHRYVQELEEVGAISVQRTKDGPTGNRNVYRINETPEENYTGVRSLGDFYALRRNQNRGLVRSTAQGLFPAGDKGLSAVDDQNQTNATRRIDPDEVTSSDAVSGRHFAGSTTDRKIFIPHWLKRCEDRGKVSQYLVGAAVATMEAAGLEVSEDAKDAMGFTLDHKCESLTNIQLSERAQAWVLAAGTGDRNGWLGTWPQRKAS</sequence>
<keyword evidence="2" id="KW-1185">Reference proteome</keyword>
<organism evidence="1 2">
    <name type="scientific">Pseudonocardia sediminis</name>
    <dbReference type="NCBI Taxonomy" id="1397368"/>
    <lineage>
        <taxon>Bacteria</taxon>
        <taxon>Bacillati</taxon>
        <taxon>Actinomycetota</taxon>
        <taxon>Actinomycetes</taxon>
        <taxon>Pseudonocardiales</taxon>
        <taxon>Pseudonocardiaceae</taxon>
        <taxon>Pseudonocardia</taxon>
    </lineage>
</organism>
<reference evidence="1 2" key="1">
    <citation type="submission" date="2019-02" db="EMBL/GenBank/DDBJ databases">
        <title>Sequencing the genomes of 1000 actinobacteria strains.</title>
        <authorList>
            <person name="Klenk H.-P."/>
        </authorList>
    </citation>
    <scope>NUCLEOTIDE SEQUENCE [LARGE SCALE GENOMIC DNA]</scope>
    <source>
        <strain evidence="1 2">DSM 45779</strain>
    </source>
</reference>
<accession>A0A4Q7V2B1</accession>
<gene>
    <name evidence="1" type="ORF">EV383_4426</name>
</gene>
<comment type="caution">
    <text evidence="1">The sequence shown here is derived from an EMBL/GenBank/DDBJ whole genome shotgun (WGS) entry which is preliminary data.</text>
</comment>
<name>A0A4Q7V2B1_PSEST</name>
<dbReference type="Gene3D" id="1.10.10.10">
    <property type="entry name" value="Winged helix-like DNA-binding domain superfamily/Winged helix DNA-binding domain"/>
    <property type="match status" value="1"/>
</dbReference>
<dbReference type="InterPro" id="IPR036388">
    <property type="entry name" value="WH-like_DNA-bd_sf"/>
</dbReference>
<evidence type="ECO:0000313" key="1">
    <source>
        <dbReference type="EMBL" id="RZT87501.1"/>
    </source>
</evidence>